<dbReference type="EMBL" id="QJPH01000521">
    <property type="protein sequence ID" value="PZN71463.1"/>
    <property type="molecule type" value="Genomic_DNA"/>
</dbReference>
<sequence length="64" mass="6928">MNDKPHKACDLCGLPVETPDFPLNTVNGLKQFCCEGCQGIYQMLHEAEILGMDDAAITSGETRG</sequence>
<dbReference type="AlphaFoldDB" id="A0A2W4QHJ6"/>
<reference evidence="2 3" key="1">
    <citation type="journal article" date="2018" name="Aquat. Microb. Ecol.">
        <title>Gammaproteobacterial methanotrophs dominate.</title>
        <authorList>
            <person name="Rissanen A.J."/>
            <person name="Saarenheimo J."/>
            <person name="Tiirola M."/>
            <person name="Peura S."/>
            <person name="Aalto S.L."/>
            <person name="Karvinen A."/>
            <person name="Nykanen H."/>
        </authorList>
    </citation>
    <scope>NUCLEOTIDE SEQUENCE [LARGE SCALE GENOMIC DNA]</scope>
    <source>
        <strain evidence="2">AMbin10</strain>
    </source>
</reference>
<accession>A0A2W4QHJ6</accession>
<feature type="domain" description="Putative metal-binding" evidence="1">
    <location>
        <begin position="8"/>
        <end position="48"/>
    </location>
</feature>
<evidence type="ECO:0000313" key="2">
    <source>
        <dbReference type="EMBL" id="PZN71463.1"/>
    </source>
</evidence>
<evidence type="ECO:0000259" key="1">
    <source>
        <dbReference type="Pfam" id="PF12156"/>
    </source>
</evidence>
<name>A0A2W4QHJ6_9GAMM</name>
<comment type="caution">
    <text evidence="2">The sequence shown here is derived from an EMBL/GenBank/DDBJ whole genome shotgun (WGS) entry which is preliminary data.</text>
</comment>
<evidence type="ECO:0000313" key="3">
    <source>
        <dbReference type="Proteomes" id="UP000249396"/>
    </source>
</evidence>
<dbReference type="InterPro" id="IPR021993">
    <property type="entry name" value="ATPase-cat-bd"/>
</dbReference>
<protein>
    <submittedName>
        <fullName evidence="2">Metal-binding protein</fullName>
    </submittedName>
</protein>
<dbReference type="Proteomes" id="UP000249396">
    <property type="component" value="Unassembled WGS sequence"/>
</dbReference>
<dbReference type="Pfam" id="PF12156">
    <property type="entry name" value="ATPase-cat_bd"/>
    <property type="match status" value="1"/>
</dbReference>
<organism evidence="2 3">
    <name type="scientific">Candidatus Methylumidiphilus alinenensis</name>
    <dbReference type="NCBI Taxonomy" id="2202197"/>
    <lineage>
        <taxon>Bacteria</taxon>
        <taxon>Pseudomonadati</taxon>
        <taxon>Pseudomonadota</taxon>
        <taxon>Gammaproteobacteria</taxon>
        <taxon>Methylococcales</taxon>
        <taxon>Candidatus Methylumidiphilus</taxon>
    </lineage>
</organism>
<gene>
    <name evidence="2" type="ORF">DM484_26285</name>
</gene>
<proteinExistence type="predicted"/>